<keyword evidence="2 3" id="KW-0472">Membrane</keyword>
<dbReference type="PANTHER" id="PTHR31234:SF66">
    <property type="entry name" value="LATE EMBRYOGENESIS ABUNDANT PROTEIN"/>
    <property type="match status" value="1"/>
</dbReference>
<keyword evidence="5" id="KW-1185">Reference proteome</keyword>
<comment type="subcellular location">
    <subcellularLocation>
        <location evidence="1">Membrane</location>
    </subcellularLocation>
</comment>
<proteinExistence type="predicted"/>
<name>A0A0K9NQY5_ZOSMR</name>
<keyword evidence="3" id="KW-0812">Transmembrane</keyword>
<dbReference type="Proteomes" id="UP000036987">
    <property type="component" value="Unassembled WGS sequence"/>
</dbReference>
<protein>
    <submittedName>
        <fullName evidence="4">Late embryogenesis abundant (LEA)hydroxyproline-rich glycoprotein family</fullName>
    </submittedName>
</protein>
<evidence type="ECO:0000313" key="5">
    <source>
        <dbReference type="Proteomes" id="UP000036987"/>
    </source>
</evidence>
<dbReference type="OMA" id="PWLACEQ"/>
<sequence>MSISLANHYPPLTRLRTYAPFECCLLQIPPMPPPPDHQNQRHHHDRRTILTPQRRTNPFTWLLAIACALLSTTVIAVGVFLVIIYAVYHPRIPFLSVSYSQLLRLDYNPNSQPFLGTKMAVNLLAVNRNPRSHVGFSQLGLSLRFGSSRTNIAELRSSPFGVPKNGTFPIGYIVESLQVPLNQAAKDDLDVALRMNRIAFKLQGRARTRWRIGVLLRVGFWTHISCQLLFFPSNGSSIAVDCDSKSHH</sequence>
<comment type="caution">
    <text evidence="4">The sequence shown here is derived from an EMBL/GenBank/DDBJ whole genome shotgun (WGS) entry which is preliminary data.</text>
</comment>
<dbReference type="GO" id="GO:0016020">
    <property type="term" value="C:membrane"/>
    <property type="evidence" value="ECO:0007669"/>
    <property type="project" value="UniProtKB-SubCell"/>
</dbReference>
<reference evidence="5" key="1">
    <citation type="journal article" date="2016" name="Nature">
        <title>The genome of the seagrass Zostera marina reveals angiosperm adaptation to the sea.</title>
        <authorList>
            <person name="Olsen J.L."/>
            <person name="Rouze P."/>
            <person name="Verhelst B."/>
            <person name="Lin Y.-C."/>
            <person name="Bayer T."/>
            <person name="Collen J."/>
            <person name="Dattolo E."/>
            <person name="De Paoli E."/>
            <person name="Dittami S."/>
            <person name="Maumus F."/>
            <person name="Michel G."/>
            <person name="Kersting A."/>
            <person name="Lauritano C."/>
            <person name="Lohaus R."/>
            <person name="Toepel M."/>
            <person name="Tonon T."/>
            <person name="Vanneste K."/>
            <person name="Amirebrahimi M."/>
            <person name="Brakel J."/>
            <person name="Bostroem C."/>
            <person name="Chovatia M."/>
            <person name="Grimwood J."/>
            <person name="Jenkins J.W."/>
            <person name="Jueterbock A."/>
            <person name="Mraz A."/>
            <person name="Stam W.T."/>
            <person name="Tice H."/>
            <person name="Bornberg-Bauer E."/>
            <person name="Green P.J."/>
            <person name="Pearson G.A."/>
            <person name="Procaccini G."/>
            <person name="Duarte C.M."/>
            <person name="Schmutz J."/>
            <person name="Reusch T.B.H."/>
            <person name="Van de Peer Y."/>
        </authorList>
    </citation>
    <scope>NUCLEOTIDE SEQUENCE [LARGE SCALE GENOMIC DNA]</scope>
    <source>
        <strain evidence="5">cv. Finnish</strain>
    </source>
</reference>
<evidence type="ECO:0000256" key="1">
    <source>
        <dbReference type="ARBA" id="ARBA00004370"/>
    </source>
</evidence>
<dbReference type="EMBL" id="LFYR01001927">
    <property type="protein sequence ID" value="KMZ58502.1"/>
    <property type="molecule type" value="Genomic_DNA"/>
</dbReference>
<keyword evidence="3" id="KW-1133">Transmembrane helix</keyword>
<dbReference type="PANTHER" id="PTHR31234">
    <property type="entry name" value="LATE EMBRYOGENESIS ABUNDANT (LEA) HYDROXYPROLINE-RICH GLYCOPROTEIN FAMILY"/>
    <property type="match status" value="1"/>
</dbReference>
<feature type="transmembrane region" description="Helical" evidence="3">
    <location>
        <begin position="61"/>
        <end position="88"/>
    </location>
</feature>
<gene>
    <name evidence="4" type="ORF">ZOSMA_76G00580</name>
</gene>
<evidence type="ECO:0000256" key="3">
    <source>
        <dbReference type="SAM" id="Phobius"/>
    </source>
</evidence>
<dbReference type="InterPro" id="IPR044839">
    <property type="entry name" value="NDR1-like"/>
</dbReference>
<evidence type="ECO:0000313" key="4">
    <source>
        <dbReference type="EMBL" id="KMZ58502.1"/>
    </source>
</evidence>
<dbReference type="GO" id="GO:0098542">
    <property type="term" value="P:defense response to other organism"/>
    <property type="evidence" value="ECO:0007669"/>
    <property type="project" value="InterPro"/>
</dbReference>
<evidence type="ECO:0000256" key="2">
    <source>
        <dbReference type="ARBA" id="ARBA00023136"/>
    </source>
</evidence>
<dbReference type="AlphaFoldDB" id="A0A0K9NQY5"/>
<accession>A0A0K9NQY5</accession>
<dbReference type="OrthoDB" id="1875580at2759"/>
<organism evidence="4 5">
    <name type="scientific">Zostera marina</name>
    <name type="common">Eelgrass</name>
    <dbReference type="NCBI Taxonomy" id="29655"/>
    <lineage>
        <taxon>Eukaryota</taxon>
        <taxon>Viridiplantae</taxon>
        <taxon>Streptophyta</taxon>
        <taxon>Embryophyta</taxon>
        <taxon>Tracheophyta</taxon>
        <taxon>Spermatophyta</taxon>
        <taxon>Magnoliopsida</taxon>
        <taxon>Liliopsida</taxon>
        <taxon>Zosteraceae</taxon>
        <taxon>Zostera</taxon>
    </lineage>
</organism>